<proteinExistence type="predicted"/>
<keyword evidence="1" id="KW-1133">Transmembrane helix</keyword>
<keyword evidence="1" id="KW-0812">Transmembrane</keyword>
<organism evidence="2 3">
    <name type="scientific">Enorma shizhengliae</name>
    <dbReference type="NCBI Taxonomy" id="2606615"/>
    <lineage>
        <taxon>Bacteria</taxon>
        <taxon>Bacillati</taxon>
        <taxon>Actinomycetota</taxon>
        <taxon>Coriobacteriia</taxon>
        <taxon>Coriobacteriales</taxon>
        <taxon>Coriobacteriaceae</taxon>
        <taxon>Enorma</taxon>
    </lineage>
</organism>
<protein>
    <submittedName>
        <fullName evidence="2">Uncharacterized protein</fullName>
    </submittedName>
</protein>
<keyword evidence="3" id="KW-1185">Reference proteome</keyword>
<name>A0A7K0GAK2_9ACTN</name>
<feature type="transmembrane region" description="Helical" evidence="1">
    <location>
        <begin position="116"/>
        <end position="134"/>
    </location>
</feature>
<dbReference type="AlphaFoldDB" id="A0A7K0GAK2"/>
<dbReference type="Proteomes" id="UP000470010">
    <property type="component" value="Unassembled WGS sequence"/>
</dbReference>
<feature type="transmembrane region" description="Helical" evidence="1">
    <location>
        <begin position="16"/>
        <end position="38"/>
    </location>
</feature>
<dbReference type="EMBL" id="VTFZ01000016">
    <property type="protein sequence ID" value="MRX80863.1"/>
    <property type="molecule type" value="Genomic_DNA"/>
</dbReference>
<sequence length="191" mass="20137">MGEAKMPRAGLGAARLVARIAMVVGALMLVAAFFLPWASAGDEFRDAAALAPDVVFYEPTGMTVSGATDISLMEYAQVYGSMGGTWQVYMVIMYATVGVAAVALVFAAFGRPVPTVVFGIAAFAVSRLLVWDFGDRGVLPSSTHDWGLAPAVYVVGLVVVLAASVWMFMLKRQEGKRQGKDASARPAGAPR</sequence>
<feature type="transmembrane region" description="Helical" evidence="1">
    <location>
        <begin position="146"/>
        <end position="170"/>
    </location>
</feature>
<dbReference type="RefSeq" id="WP_144688895.1">
    <property type="nucleotide sequence ID" value="NZ_VLLQ01000014.1"/>
</dbReference>
<reference evidence="3" key="1">
    <citation type="submission" date="2019-08" db="EMBL/GenBank/DDBJ databases">
        <title>Arthrobacter sp. nov., isolated from plateau pika and Tibetan wild ass.</title>
        <authorList>
            <person name="Ge Y."/>
        </authorList>
    </citation>
    <scope>NUCLEOTIDE SEQUENCE [LARGE SCALE GENOMIC DNA]</scope>
    <source>
        <strain evidence="3">HF-1365</strain>
    </source>
</reference>
<evidence type="ECO:0000313" key="2">
    <source>
        <dbReference type="EMBL" id="MRX80863.1"/>
    </source>
</evidence>
<comment type="caution">
    <text evidence="2">The sequence shown here is derived from an EMBL/GenBank/DDBJ whole genome shotgun (WGS) entry which is preliminary data.</text>
</comment>
<accession>A0A7K0GAK2</accession>
<gene>
    <name evidence="2" type="ORF">GJE22_09750</name>
</gene>
<evidence type="ECO:0000313" key="3">
    <source>
        <dbReference type="Proteomes" id="UP000470010"/>
    </source>
</evidence>
<evidence type="ECO:0000256" key="1">
    <source>
        <dbReference type="SAM" id="Phobius"/>
    </source>
</evidence>
<keyword evidence="1" id="KW-0472">Membrane</keyword>
<feature type="transmembrane region" description="Helical" evidence="1">
    <location>
        <begin position="88"/>
        <end position="109"/>
    </location>
</feature>